<dbReference type="AlphaFoldDB" id="A0A9W9H583"/>
<feature type="compositionally biased region" description="Basic and acidic residues" evidence="1">
    <location>
        <begin position="148"/>
        <end position="157"/>
    </location>
</feature>
<gene>
    <name evidence="2" type="ORF">N7515_003735</name>
</gene>
<feature type="compositionally biased region" description="Acidic residues" evidence="1">
    <location>
        <begin position="111"/>
        <end position="133"/>
    </location>
</feature>
<reference evidence="2" key="2">
    <citation type="journal article" date="2023" name="IMA Fungus">
        <title>Comparative genomic study of the Penicillium genus elucidates a diverse pangenome and 15 lateral gene transfer events.</title>
        <authorList>
            <person name="Petersen C."/>
            <person name="Sorensen T."/>
            <person name="Nielsen M.R."/>
            <person name="Sondergaard T.E."/>
            <person name="Sorensen J.L."/>
            <person name="Fitzpatrick D.A."/>
            <person name="Frisvad J.C."/>
            <person name="Nielsen K.L."/>
        </authorList>
    </citation>
    <scope>NUCLEOTIDE SEQUENCE</scope>
    <source>
        <strain evidence="2">IBT 22155</strain>
    </source>
</reference>
<feature type="region of interest" description="Disordered" evidence="1">
    <location>
        <begin position="76"/>
        <end position="163"/>
    </location>
</feature>
<name>A0A9W9H583_9EURO</name>
<evidence type="ECO:0000313" key="2">
    <source>
        <dbReference type="EMBL" id="KAJ5138887.1"/>
    </source>
</evidence>
<feature type="compositionally biased region" description="Basic and acidic residues" evidence="1">
    <location>
        <begin position="89"/>
        <end position="99"/>
    </location>
</feature>
<organism evidence="2 3">
    <name type="scientific">Penicillium bovifimosum</name>
    <dbReference type="NCBI Taxonomy" id="126998"/>
    <lineage>
        <taxon>Eukaryota</taxon>
        <taxon>Fungi</taxon>
        <taxon>Dikarya</taxon>
        <taxon>Ascomycota</taxon>
        <taxon>Pezizomycotina</taxon>
        <taxon>Eurotiomycetes</taxon>
        <taxon>Eurotiomycetidae</taxon>
        <taxon>Eurotiales</taxon>
        <taxon>Aspergillaceae</taxon>
        <taxon>Penicillium</taxon>
    </lineage>
</organism>
<dbReference type="EMBL" id="JAPQKL010000003">
    <property type="protein sequence ID" value="KAJ5138887.1"/>
    <property type="molecule type" value="Genomic_DNA"/>
</dbReference>
<feature type="region of interest" description="Disordered" evidence="1">
    <location>
        <begin position="1"/>
        <end position="38"/>
    </location>
</feature>
<accession>A0A9W9H583</accession>
<dbReference type="RefSeq" id="XP_056523536.1">
    <property type="nucleotide sequence ID" value="XM_056664479.1"/>
</dbReference>
<proteinExistence type="predicted"/>
<sequence>MTSTPRDMVGGMGPSDQVHGSAFDSHHGAPPEAWYPGAQRYPTAIQPFSEVSGADGSVMSELMEQYRPKPLQHLTPASVEEEWQQWPDAWDKTGGEKSNRKWRAKPPHADADDDADYDADDDTDDDVDDDADDLCSTSDLRMGGAGTEKSRKTDTRKAGSKRN</sequence>
<protein>
    <submittedName>
        <fullName evidence="2">Uncharacterized protein</fullName>
    </submittedName>
</protein>
<evidence type="ECO:0000256" key="1">
    <source>
        <dbReference type="SAM" id="MobiDB-lite"/>
    </source>
</evidence>
<dbReference type="Proteomes" id="UP001149079">
    <property type="component" value="Unassembled WGS sequence"/>
</dbReference>
<keyword evidence="3" id="KW-1185">Reference proteome</keyword>
<dbReference type="GeneID" id="81403649"/>
<reference evidence="2" key="1">
    <citation type="submission" date="2022-11" db="EMBL/GenBank/DDBJ databases">
        <authorList>
            <person name="Petersen C."/>
        </authorList>
    </citation>
    <scope>NUCLEOTIDE SEQUENCE</scope>
    <source>
        <strain evidence="2">IBT 22155</strain>
    </source>
</reference>
<evidence type="ECO:0000313" key="3">
    <source>
        <dbReference type="Proteomes" id="UP001149079"/>
    </source>
</evidence>
<comment type="caution">
    <text evidence="2">The sequence shown here is derived from an EMBL/GenBank/DDBJ whole genome shotgun (WGS) entry which is preliminary data.</text>
</comment>